<dbReference type="EMBL" id="JALNMJ010000011">
    <property type="protein sequence ID" value="MCK7613793.1"/>
    <property type="molecule type" value="Genomic_DNA"/>
</dbReference>
<gene>
    <name evidence="2" type="ORF">M0H32_16620</name>
</gene>
<proteinExistence type="predicted"/>
<dbReference type="InterPro" id="IPR006674">
    <property type="entry name" value="HD_domain"/>
</dbReference>
<dbReference type="Proteomes" id="UP001431221">
    <property type="component" value="Unassembled WGS sequence"/>
</dbReference>
<dbReference type="InterPro" id="IPR052567">
    <property type="entry name" value="OP_Dioxygenase"/>
</dbReference>
<dbReference type="Gene3D" id="1.10.3210.10">
    <property type="entry name" value="Hypothetical protein af1432"/>
    <property type="match status" value="1"/>
</dbReference>
<reference evidence="2" key="1">
    <citation type="submission" date="2022-04" db="EMBL/GenBank/DDBJ databases">
        <title>Roseibium sp. CAU 1639 isolated from mud.</title>
        <authorList>
            <person name="Kim W."/>
        </authorList>
    </citation>
    <scope>NUCLEOTIDE SEQUENCE</scope>
    <source>
        <strain evidence="2">CAU 1639</strain>
    </source>
</reference>
<name>A0ABT0GWG4_9HYPH</name>
<feature type="domain" description="HD" evidence="1">
    <location>
        <begin position="60"/>
        <end position="124"/>
    </location>
</feature>
<protein>
    <submittedName>
        <fullName evidence="2">HD domain-containing protein</fullName>
    </submittedName>
</protein>
<dbReference type="PANTHER" id="PTHR40202">
    <property type="match status" value="1"/>
</dbReference>
<evidence type="ECO:0000313" key="2">
    <source>
        <dbReference type="EMBL" id="MCK7613793.1"/>
    </source>
</evidence>
<keyword evidence="3" id="KW-1185">Reference proteome</keyword>
<dbReference type="Pfam" id="PF01966">
    <property type="entry name" value="HD"/>
    <property type="match status" value="1"/>
</dbReference>
<sequence length="199" mass="23457">MLDRSNKSHKPTWTRMEDASREDFLAVMDYEEDFNAGLVDRIISMLKSLDEDWTPYPINRYQHSLQSATRAFEDGAEEEIVVAALIHDIGDILSPYNHGELAAAMVRPYVSEKTRWIIEHHCVFQGYYYNHHLGGDRNAREKYRDSPYYEDCKYFCHTYDQASFDPDYPSKPLDFFEPMLRRVFSNKKGHLELNERADV</sequence>
<accession>A0ABT0GWG4</accession>
<comment type="caution">
    <text evidence="2">The sequence shown here is derived from an EMBL/GenBank/DDBJ whole genome shotgun (WGS) entry which is preliminary data.</text>
</comment>
<dbReference type="PANTHER" id="PTHR40202:SF1">
    <property type="entry name" value="HD DOMAIN-CONTAINING PROTEIN"/>
    <property type="match status" value="1"/>
</dbReference>
<organism evidence="2 3">
    <name type="scientific">Roseibium sediminicola</name>
    <dbReference type="NCBI Taxonomy" id="2933272"/>
    <lineage>
        <taxon>Bacteria</taxon>
        <taxon>Pseudomonadati</taxon>
        <taxon>Pseudomonadota</taxon>
        <taxon>Alphaproteobacteria</taxon>
        <taxon>Hyphomicrobiales</taxon>
        <taxon>Stappiaceae</taxon>
        <taxon>Roseibium</taxon>
    </lineage>
</organism>
<dbReference type="SUPFAM" id="SSF109604">
    <property type="entry name" value="HD-domain/PDEase-like"/>
    <property type="match status" value="1"/>
</dbReference>
<evidence type="ECO:0000259" key="1">
    <source>
        <dbReference type="Pfam" id="PF01966"/>
    </source>
</evidence>
<evidence type="ECO:0000313" key="3">
    <source>
        <dbReference type="Proteomes" id="UP001431221"/>
    </source>
</evidence>
<dbReference type="RefSeq" id="WP_248156009.1">
    <property type="nucleotide sequence ID" value="NZ_JALNMJ010000011.1"/>
</dbReference>